<dbReference type="GO" id="GO:0008296">
    <property type="term" value="F:3'-5'-DNA exonuclease activity"/>
    <property type="evidence" value="ECO:0007669"/>
    <property type="project" value="TreeGrafter"/>
</dbReference>
<protein>
    <submittedName>
        <fullName evidence="2">DNase, putative</fullName>
    </submittedName>
</protein>
<dbReference type="EMBL" id="CYKH01001860">
    <property type="protein sequence ID" value="CUG90732.1"/>
    <property type="molecule type" value="Genomic_DNA"/>
</dbReference>
<dbReference type="OrthoDB" id="6079689at2759"/>
<keyword evidence="1" id="KW-0378">Hydrolase</keyword>
<dbReference type="InterPro" id="IPR050891">
    <property type="entry name" value="TatD-type_Hydrolase"/>
</dbReference>
<dbReference type="PANTHER" id="PTHR10060:SF14">
    <property type="entry name" value="RELATED DEOXYRIBONUCLEASE, PUTATIVE-RELATED"/>
    <property type="match status" value="1"/>
</dbReference>
<organism evidence="2 3">
    <name type="scientific">Bodo saltans</name>
    <name type="common">Flagellated protozoan</name>
    <dbReference type="NCBI Taxonomy" id="75058"/>
    <lineage>
        <taxon>Eukaryota</taxon>
        <taxon>Discoba</taxon>
        <taxon>Euglenozoa</taxon>
        <taxon>Kinetoplastea</taxon>
        <taxon>Metakinetoplastina</taxon>
        <taxon>Eubodonida</taxon>
        <taxon>Bodonidae</taxon>
        <taxon>Bodo</taxon>
    </lineage>
</organism>
<keyword evidence="1" id="KW-0540">Nuclease</keyword>
<reference evidence="3" key="1">
    <citation type="submission" date="2015-09" db="EMBL/GenBank/DDBJ databases">
        <authorList>
            <consortium name="Pathogen Informatics"/>
        </authorList>
    </citation>
    <scope>NUCLEOTIDE SEQUENCE [LARGE SCALE GENOMIC DNA]</scope>
    <source>
        <strain evidence="3">Lake Konstanz</strain>
    </source>
</reference>
<dbReference type="AlphaFoldDB" id="A0A0S4JNN8"/>
<accession>A0A0S4JNN8</accession>
<evidence type="ECO:0000313" key="2">
    <source>
        <dbReference type="EMBL" id="CUG90732.1"/>
    </source>
</evidence>
<proteinExistence type="predicted"/>
<dbReference type="VEuPathDB" id="TriTrypDB:BSAL_28520"/>
<dbReference type="Gene3D" id="3.20.20.140">
    <property type="entry name" value="Metal-dependent hydrolases"/>
    <property type="match status" value="1"/>
</dbReference>
<dbReference type="OMA" id="CCPREVQ"/>
<name>A0A0S4JNN8_BODSA</name>
<dbReference type="PANTHER" id="PTHR10060">
    <property type="entry name" value="TATD FAMILY DEOXYRIBONUCLEASE"/>
    <property type="match status" value="1"/>
</dbReference>
<keyword evidence="3" id="KW-1185">Reference proteome</keyword>
<dbReference type="CDD" id="cd01310">
    <property type="entry name" value="TatD_DNAse"/>
    <property type="match status" value="1"/>
</dbReference>
<evidence type="ECO:0000313" key="3">
    <source>
        <dbReference type="Proteomes" id="UP000051952"/>
    </source>
</evidence>
<dbReference type="SUPFAM" id="SSF51556">
    <property type="entry name" value="Metallo-dependent hydrolases"/>
    <property type="match status" value="1"/>
</dbReference>
<dbReference type="GO" id="GO:0005829">
    <property type="term" value="C:cytosol"/>
    <property type="evidence" value="ECO:0007669"/>
    <property type="project" value="TreeGrafter"/>
</dbReference>
<evidence type="ECO:0000256" key="1">
    <source>
        <dbReference type="ARBA" id="ARBA00022722"/>
    </source>
</evidence>
<gene>
    <name evidence="2" type="ORF">BSAL_28520</name>
</gene>
<dbReference type="Proteomes" id="UP000051952">
    <property type="component" value="Unassembled WGS sequence"/>
</dbReference>
<dbReference type="Pfam" id="PF01026">
    <property type="entry name" value="TatD_DNase"/>
    <property type="match status" value="1"/>
</dbReference>
<dbReference type="InterPro" id="IPR001130">
    <property type="entry name" value="TatD-like"/>
</dbReference>
<sequence>MASFPFFFLKCIARRIEPMQSASRNCRKLLDIAVNLTDCVFRGIDWKGKQTHKDDFDFVLQRARDSGIQKILVSGTNLEQCERAIALCKLYPGFLYCTVGVHPAHCAEFLMPLEFPRPTTSATAVTINPPFGLPTSLPTFDEETLNSTARLNHLKDLVANNRDVVVAIGEIGLDGAEVAYCPMDLQEKYFALQLKELSGAFKLPLFLHSRECGMQFVEVLGSCGVPGRGGVVHSFNGSHEELKCILDLGLYVGLNASAFRTEETARACCEQIPLSRLMLETDAPWCDARKVDFGYPFISTHFDAQKRSSKFVEGRCVERRNEPCHLIQVLEEYCGALGYFKLHEDVDDASLIEKVESSVFRNCNDLFFP</sequence>
<dbReference type="InterPro" id="IPR032466">
    <property type="entry name" value="Metal_Hydrolase"/>
</dbReference>